<dbReference type="Pfam" id="PF13193">
    <property type="entry name" value="AMP-binding_C"/>
    <property type="match status" value="1"/>
</dbReference>
<keyword evidence="2" id="KW-0436">Ligase</keyword>
<name>A0ABD4T583_9CYAN</name>
<dbReference type="AlphaFoldDB" id="A0ABD4T583"/>
<evidence type="ECO:0000256" key="1">
    <source>
        <dbReference type="ARBA" id="ARBA00006432"/>
    </source>
</evidence>
<dbReference type="Proteomes" id="UP000031561">
    <property type="component" value="Unassembled WGS sequence"/>
</dbReference>
<proteinExistence type="inferred from homology"/>
<dbReference type="SUPFAM" id="SSF56801">
    <property type="entry name" value="Acetyl-CoA synthetase-like"/>
    <property type="match status" value="1"/>
</dbReference>
<dbReference type="FunFam" id="3.30.300.30:FF:000008">
    <property type="entry name" value="2,3-dihydroxybenzoate-AMP ligase"/>
    <property type="match status" value="1"/>
</dbReference>
<dbReference type="InterPro" id="IPR025110">
    <property type="entry name" value="AMP-bd_C"/>
</dbReference>
<dbReference type="InterPro" id="IPR042099">
    <property type="entry name" value="ANL_N_sf"/>
</dbReference>
<dbReference type="EMBL" id="JTHE03000067">
    <property type="protein sequence ID" value="MCM1983663.1"/>
    <property type="molecule type" value="Genomic_DNA"/>
</dbReference>
<dbReference type="Gene3D" id="3.40.50.12780">
    <property type="entry name" value="N-terminal domain of ligase-like"/>
    <property type="match status" value="1"/>
</dbReference>
<dbReference type="PANTHER" id="PTHR43767:SF1">
    <property type="entry name" value="NONRIBOSOMAL PEPTIDE SYNTHASE PES1 (EUROFUNG)-RELATED"/>
    <property type="match status" value="1"/>
</dbReference>
<protein>
    <submittedName>
        <fullName evidence="5">AMP-binding protein</fullName>
    </submittedName>
</protein>
<dbReference type="Pfam" id="PF00501">
    <property type="entry name" value="AMP-binding"/>
    <property type="match status" value="1"/>
</dbReference>
<evidence type="ECO:0000313" key="5">
    <source>
        <dbReference type="EMBL" id="MCM1983663.1"/>
    </source>
</evidence>
<reference evidence="5 6" key="1">
    <citation type="journal article" date="2015" name="Genome Announc.">
        <title>Draft Genome Sequence of Filamentous Marine Cyanobacterium Lyngbya confervoides Strain BDU141951.</title>
        <authorList>
            <person name="Chandrababunaidu M.M."/>
            <person name="Sen D."/>
            <person name="Tripathy S."/>
        </authorList>
    </citation>
    <scope>NUCLEOTIDE SEQUENCE [LARGE SCALE GENOMIC DNA]</scope>
    <source>
        <strain evidence="5 6">BDU141951</strain>
    </source>
</reference>
<evidence type="ECO:0000313" key="6">
    <source>
        <dbReference type="Proteomes" id="UP000031561"/>
    </source>
</evidence>
<dbReference type="RefSeq" id="WP_201277453.1">
    <property type="nucleotide sequence ID" value="NZ_JTHE03000067.1"/>
</dbReference>
<sequence length="514" mass="56179">MAMTLGNWLRQGATTYPHKIALIDTTQTWSYSELDVITDRLAKALMTFGLRPGDRVAFLLPNCPELVFLYFACFKLGAIAVPLNVRLKGGELAYILNHAQARLCISHADLFGELQIVQAELTQIEQFYLVGDVRCDGVAQPFSTLLQLTTEDSVLPEVRSDAIAAILYTSGTTARPKGVTHSHQTLTHTVRNHIAAIQLSPTDIVGGMLPMAHIFGFALQLLEPLSIGASLVLLPRFDPTLVLEAVQSQRVTCLLGLPVMFNALVNAPNASAYDVSSLRFCLGGGDAIPPVLNQQMHQQFGVEIYQGCGMTEVIPYTMNRPTCPNQVGSIGPASEGMSLRLVNQLGQEVAQGQVGEIWVQSQAIMLGYWHDDPATRQVLREGWLLTGDLAWQDEAGYYWFVGRSKEMIIRGGSNISPLEVESVLYEHPAVREAAVVGIPDPDWGERVAAFVALKAGETIHGEDLIAFIAERLAAYKVPERITYLADLPKGLTGKIHRKTLKDLAIASSIVPLTR</sequence>
<keyword evidence="6" id="KW-1185">Reference proteome</keyword>
<feature type="domain" description="AMP-dependent synthetase/ligase" evidence="3">
    <location>
        <begin position="10"/>
        <end position="369"/>
    </location>
</feature>
<gene>
    <name evidence="5" type="ORF">QQ91_0012630</name>
</gene>
<organism evidence="5 6">
    <name type="scientific">Lyngbya confervoides BDU141951</name>
    <dbReference type="NCBI Taxonomy" id="1574623"/>
    <lineage>
        <taxon>Bacteria</taxon>
        <taxon>Bacillati</taxon>
        <taxon>Cyanobacteriota</taxon>
        <taxon>Cyanophyceae</taxon>
        <taxon>Oscillatoriophycideae</taxon>
        <taxon>Oscillatoriales</taxon>
        <taxon>Microcoleaceae</taxon>
        <taxon>Lyngbya</taxon>
    </lineage>
</organism>
<dbReference type="InterPro" id="IPR045851">
    <property type="entry name" value="AMP-bd_C_sf"/>
</dbReference>
<evidence type="ECO:0000259" key="3">
    <source>
        <dbReference type="Pfam" id="PF00501"/>
    </source>
</evidence>
<evidence type="ECO:0000256" key="2">
    <source>
        <dbReference type="ARBA" id="ARBA00022598"/>
    </source>
</evidence>
<dbReference type="Gene3D" id="3.30.300.30">
    <property type="match status" value="1"/>
</dbReference>
<feature type="domain" description="AMP-binding enzyme C-terminal" evidence="4">
    <location>
        <begin position="419"/>
        <end position="494"/>
    </location>
</feature>
<accession>A0ABD4T583</accession>
<dbReference type="PANTHER" id="PTHR43767">
    <property type="entry name" value="LONG-CHAIN-FATTY-ACID--COA LIGASE"/>
    <property type="match status" value="1"/>
</dbReference>
<comment type="caution">
    <text evidence="5">The sequence shown here is derived from an EMBL/GenBank/DDBJ whole genome shotgun (WGS) entry which is preliminary data.</text>
</comment>
<dbReference type="InterPro" id="IPR050237">
    <property type="entry name" value="ATP-dep_AMP-bd_enzyme"/>
</dbReference>
<dbReference type="GO" id="GO:0016878">
    <property type="term" value="F:acid-thiol ligase activity"/>
    <property type="evidence" value="ECO:0007669"/>
    <property type="project" value="UniProtKB-ARBA"/>
</dbReference>
<evidence type="ECO:0000259" key="4">
    <source>
        <dbReference type="Pfam" id="PF13193"/>
    </source>
</evidence>
<comment type="similarity">
    <text evidence="1">Belongs to the ATP-dependent AMP-binding enzyme family.</text>
</comment>
<dbReference type="InterPro" id="IPR000873">
    <property type="entry name" value="AMP-dep_synth/lig_dom"/>
</dbReference>